<keyword evidence="2 3" id="KW-0378">Hydrolase</keyword>
<comment type="subcellular location">
    <subcellularLocation>
        <location evidence="2">Cytoplasm</location>
    </subcellularLocation>
</comment>
<dbReference type="EC" id="3.1.1.-" evidence="2"/>
<comment type="catalytic activity">
    <reaction evidence="2">
        <text>glycyl-tRNA(Ala) + H2O = tRNA(Ala) + glycine + H(+)</text>
        <dbReference type="Rhea" id="RHEA:53744"/>
        <dbReference type="Rhea" id="RHEA-COMP:9657"/>
        <dbReference type="Rhea" id="RHEA-COMP:13640"/>
        <dbReference type="ChEBI" id="CHEBI:15377"/>
        <dbReference type="ChEBI" id="CHEBI:15378"/>
        <dbReference type="ChEBI" id="CHEBI:57305"/>
        <dbReference type="ChEBI" id="CHEBI:78442"/>
        <dbReference type="ChEBI" id="CHEBI:78522"/>
    </reaction>
</comment>
<comment type="subunit">
    <text evidence="2">Homodimer.</text>
</comment>
<dbReference type="InterPro" id="IPR023509">
    <property type="entry name" value="DTD-like_sf"/>
</dbReference>
<evidence type="ECO:0000256" key="2">
    <source>
        <dbReference type="HAMAP-Rule" id="MF_00518"/>
    </source>
</evidence>
<evidence type="ECO:0000256" key="1">
    <source>
        <dbReference type="ARBA" id="ARBA00009673"/>
    </source>
</evidence>
<accession>A0A7C3YS93</accession>
<comment type="function">
    <text evidence="2">An aminoacyl-tRNA editing enzyme that deacylates mischarged D-aminoacyl-tRNAs. Also deacylates mischarged glycyl-tRNA(Ala), protecting cells against glycine mischarging by AlaRS. Acts via tRNA-based rather than protein-based catalysis; rejects L-amino acids rather than detecting D-amino acids in the active site. By recycling D-aminoacyl-tRNA to D-amino acids and free tRNA molecules, this enzyme counteracts the toxicity associated with the formation of D-aminoacyl-tRNA entities in vivo and helps enforce protein L-homochirality.</text>
</comment>
<comment type="catalytic activity">
    <reaction evidence="2">
        <text>a D-aminoacyl-tRNA + H2O = a tRNA + a D-alpha-amino acid + H(+)</text>
        <dbReference type="Rhea" id="RHEA:13953"/>
        <dbReference type="Rhea" id="RHEA-COMP:10123"/>
        <dbReference type="Rhea" id="RHEA-COMP:10124"/>
        <dbReference type="ChEBI" id="CHEBI:15377"/>
        <dbReference type="ChEBI" id="CHEBI:15378"/>
        <dbReference type="ChEBI" id="CHEBI:59871"/>
        <dbReference type="ChEBI" id="CHEBI:78442"/>
        <dbReference type="ChEBI" id="CHEBI:79333"/>
        <dbReference type="EC" id="3.1.1.96"/>
    </reaction>
</comment>
<dbReference type="HAMAP" id="MF_00518">
    <property type="entry name" value="Deacylase_Dtd"/>
    <property type="match status" value="1"/>
</dbReference>
<dbReference type="GO" id="GO:0000049">
    <property type="term" value="F:tRNA binding"/>
    <property type="evidence" value="ECO:0007669"/>
    <property type="project" value="UniProtKB-UniRule"/>
</dbReference>
<dbReference type="AlphaFoldDB" id="A0A7C3YS93"/>
<dbReference type="FunFam" id="3.50.80.10:FF:000001">
    <property type="entry name" value="D-aminoacyl-tRNA deacylase"/>
    <property type="match status" value="1"/>
</dbReference>
<dbReference type="Pfam" id="PF02580">
    <property type="entry name" value="Tyr_Deacylase"/>
    <property type="match status" value="1"/>
</dbReference>
<dbReference type="EMBL" id="DTMQ01000012">
    <property type="protein sequence ID" value="HGE98816.1"/>
    <property type="molecule type" value="Genomic_DNA"/>
</dbReference>
<name>A0A7C3YS93_UNCW3</name>
<dbReference type="GO" id="GO:0019478">
    <property type="term" value="P:D-amino acid catabolic process"/>
    <property type="evidence" value="ECO:0007669"/>
    <property type="project" value="UniProtKB-UniRule"/>
</dbReference>
<dbReference type="PANTHER" id="PTHR10472:SF5">
    <property type="entry name" value="D-AMINOACYL-TRNA DEACYLASE 1"/>
    <property type="match status" value="1"/>
</dbReference>
<dbReference type="GO" id="GO:0005737">
    <property type="term" value="C:cytoplasm"/>
    <property type="evidence" value="ECO:0007669"/>
    <property type="project" value="UniProtKB-SubCell"/>
</dbReference>
<comment type="similarity">
    <text evidence="1 2">Belongs to the DTD family.</text>
</comment>
<keyword evidence="2" id="KW-0694">RNA-binding</keyword>
<proteinExistence type="inferred from homology"/>
<gene>
    <name evidence="2" type="primary">dtd</name>
    <name evidence="3" type="ORF">ENX07_01925</name>
</gene>
<keyword evidence="2" id="KW-0820">tRNA-binding</keyword>
<organism evidence="3">
    <name type="scientific">candidate division WOR-3 bacterium</name>
    <dbReference type="NCBI Taxonomy" id="2052148"/>
    <lineage>
        <taxon>Bacteria</taxon>
        <taxon>Bacteria division WOR-3</taxon>
    </lineage>
</organism>
<sequence length="147" mass="16536">MIALLQRVRSAFLTRKATGDEIARIGKGILVLLGVKKGDTEDKVILLSRKIPQLRIFEDQNSKMNLSLFDVGGEILVVSQFTLYADTRKGTRPSFSEAEEKEKARVLYERFIDYLRYQGVPTKSGIFGESLIVTLENDGPVTLILEE</sequence>
<dbReference type="GO" id="GO:0051500">
    <property type="term" value="F:D-tyrosyl-tRNA(Tyr) deacylase activity"/>
    <property type="evidence" value="ECO:0007669"/>
    <property type="project" value="TreeGrafter"/>
</dbReference>
<feature type="short sequence motif" description="Gly-cisPro motif, important for rejection of L-amino acids" evidence="2">
    <location>
        <begin position="139"/>
        <end position="140"/>
    </location>
</feature>
<dbReference type="GO" id="GO:0043908">
    <property type="term" value="F:Ser(Gly)-tRNA(Ala) hydrolase activity"/>
    <property type="evidence" value="ECO:0007669"/>
    <property type="project" value="UniProtKB-UniRule"/>
</dbReference>
<protein>
    <recommendedName>
        <fullName evidence="2">D-aminoacyl-tRNA deacylase</fullName>
        <shortName evidence="2">DTD</shortName>
        <ecNumber evidence="2">3.1.1.96</ecNumber>
    </recommendedName>
    <alternativeName>
        <fullName evidence="2">Gly-tRNA(Ala) deacylase</fullName>
        <ecNumber evidence="2">3.1.1.-</ecNumber>
    </alternativeName>
</protein>
<reference evidence="3" key="1">
    <citation type="journal article" date="2020" name="mSystems">
        <title>Genome- and Community-Level Interaction Insights into Carbon Utilization and Element Cycling Functions of Hydrothermarchaeota in Hydrothermal Sediment.</title>
        <authorList>
            <person name="Zhou Z."/>
            <person name="Liu Y."/>
            <person name="Xu W."/>
            <person name="Pan J."/>
            <person name="Luo Z.H."/>
            <person name="Li M."/>
        </authorList>
    </citation>
    <scope>NUCLEOTIDE SEQUENCE [LARGE SCALE GENOMIC DNA]</scope>
    <source>
        <strain evidence="3">SpSt-906</strain>
    </source>
</reference>
<dbReference type="EC" id="3.1.1.96" evidence="2"/>
<comment type="domain">
    <text evidence="2">A Gly-cisPro motif from one monomer fits into the active site of the other monomer to allow specific chiral rejection of L-amino acids.</text>
</comment>
<evidence type="ECO:0000313" key="3">
    <source>
        <dbReference type="EMBL" id="HGE98816.1"/>
    </source>
</evidence>
<comment type="caution">
    <text evidence="3">The sequence shown here is derived from an EMBL/GenBank/DDBJ whole genome shotgun (WGS) entry which is preliminary data.</text>
</comment>
<dbReference type="PANTHER" id="PTHR10472">
    <property type="entry name" value="D-TYROSYL-TRNA TYR DEACYLASE"/>
    <property type="match status" value="1"/>
</dbReference>
<dbReference type="InterPro" id="IPR003732">
    <property type="entry name" value="Daa-tRNA_deacyls_DTD"/>
</dbReference>
<dbReference type="SUPFAM" id="SSF69500">
    <property type="entry name" value="DTD-like"/>
    <property type="match status" value="1"/>
</dbReference>
<dbReference type="GO" id="GO:0106026">
    <property type="term" value="F:Gly-tRNA(Ala) deacylase activity"/>
    <property type="evidence" value="ECO:0007669"/>
    <property type="project" value="UniProtKB-UniRule"/>
</dbReference>
<dbReference type="Gene3D" id="3.50.80.10">
    <property type="entry name" value="D-tyrosyl-tRNA(Tyr) deacylase"/>
    <property type="match status" value="1"/>
</dbReference>
<keyword evidence="2" id="KW-0963">Cytoplasm</keyword>
<dbReference type="NCBIfam" id="TIGR00256">
    <property type="entry name" value="D-aminoacyl-tRNA deacylase"/>
    <property type="match status" value="1"/>
</dbReference>